<dbReference type="EMBL" id="BMOS01000019">
    <property type="protein sequence ID" value="GGN61234.1"/>
    <property type="molecule type" value="Genomic_DNA"/>
</dbReference>
<dbReference type="InterPro" id="IPR004474">
    <property type="entry name" value="LytR_CpsA_psr"/>
</dbReference>
<gene>
    <name evidence="7" type="ORF">GCM10007971_26090</name>
</gene>
<evidence type="ECO:0000256" key="2">
    <source>
        <dbReference type="ARBA" id="ARBA00022692"/>
    </source>
</evidence>
<keyword evidence="5" id="KW-0472">Membrane</keyword>
<comment type="similarity">
    <text evidence="1">Belongs to the LytR/CpsA/Psr (LCP) family.</text>
</comment>
<dbReference type="Proteomes" id="UP000624041">
    <property type="component" value="Unassembled WGS sequence"/>
</dbReference>
<dbReference type="Pfam" id="PF03816">
    <property type="entry name" value="LytR_cpsA_psr"/>
    <property type="match status" value="1"/>
</dbReference>
<proteinExistence type="inferred from homology"/>
<keyword evidence="8" id="KW-1185">Reference proteome</keyword>
<sequence>MSRKKKIIITLLVIVGLAFTAIVGYAAYLYNEANNLVSDAHEDIGRENEKSTLRTKDVDPVDDHVSILFIGVDSGEEIENNKSRSDALLLATFNKDSNTVKLLSIPRDSYVYIPEVGYSTKINHAHAFGGARATVETVEEFLNVPVDYYVRVNFNAFVDLVEAIDGIWYNVPYEISEPNSGNKRDSIHLYPGYQHLDGEETLALARTRKHDSDLQRGRRQQEILMTIADEVLSTSSLLKLDDVMTAVGKNMSTNLKMPEIRGFFSYALDGDIKVDTLNLDGIGDYMDDGVWYFQVDEESRQEIQEMLRRHLDLEPFVEETFQSPY</sequence>
<evidence type="ECO:0000256" key="4">
    <source>
        <dbReference type="ARBA" id="ARBA00022989"/>
    </source>
</evidence>
<dbReference type="InterPro" id="IPR050922">
    <property type="entry name" value="LytR/CpsA/Psr_CW_biosynth"/>
</dbReference>
<name>A0A917XZL5_9BACI</name>
<dbReference type="PANTHER" id="PTHR33392">
    <property type="entry name" value="POLYISOPRENYL-TEICHOIC ACID--PEPTIDOGLYCAN TEICHOIC ACID TRANSFERASE TAGU"/>
    <property type="match status" value="1"/>
</dbReference>
<evidence type="ECO:0000256" key="1">
    <source>
        <dbReference type="ARBA" id="ARBA00006068"/>
    </source>
</evidence>
<dbReference type="AlphaFoldDB" id="A0A917XZL5"/>
<evidence type="ECO:0000313" key="7">
    <source>
        <dbReference type="EMBL" id="GGN61234.1"/>
    </source>
</evidence>
<reference evidence="7" key="1">
    <citation type="journal article" date="2014" name="Int. J. Syst. Evol. Microbiol.">
        <title>Complete genome sequence of Corynebacterium casei LMG S-19264T (=DSM 44701T), isolated from a smear-ripened cheese.</title>
        <authorList>
            <consortium name="US DOE Joint Genome Institute (JGI-PGF)"/>
            <person name="Walter F."/>
            <person name="Albersmeier A."/>
            <person name="Kalinowski J."/>
            <person name="Ruckert C."/>
        </authorList>
    </citation>
    <scope>NUCLEOTIDE SEQUENCE</scope>
    <source>
        <strain evidence="7">JCM 17251</strain>
    </source>
</reference>
<keyword evidence="3" id="KW-0735">Signal-anchor</keyword>
<dbReference type="RefSeq" id="WP_188858010.1">
    <property type="nucleotide sequence ID" value="NZ_BMOS01000019.1"/>
</dbReference>
<comment type="caution">
    <text evidence="7">The sequence shown here is derived from an EMBL/GenBank/DDBJ whole genome shotgun (WGS) entry which is preliminary data.</text>
</comment>
<evidence type="ECO:0000313" key="8">
    <source>
        <dbReference type="Proteomes" id="UP000624041"/>
    </source>
</evidence>
<keyword evidence="4 5" id="KW-1133">Transmembrane helix</keyword>
<feature type="domain" description="Cell envelope-related transcriptional attenuator" evidence="6">
    <location>
        <begin position="84"/>
        <end position="231"/>
    </location>
</feature>
<reference evidence="7" key="2">
    <citation type="submission" date="2020-09" db="EMBL/GenBank/DDBJ databases">
        <authorList>
            <person name="Sun Q."/>
            <person name="Ohkuma M."/>
        </authorList>
    </citation>
    <scope>NUCLEOTIDE SEQUENCE</scope>
    <source>
        <strain evidence="7">JCM 17251</strain>
    </source>
</reference>
<feature type="transmembrane region" description="Helical" evidence="5">
    <location>
        <begin position="7"/>
        <end position="30"/>
    </location>
</feature>
<organism evidence="7 8">
    <name type="scientific">Oceanobacillus indicireducens</name>
    <dbReference type="NCBI Taxonomy" id="1004261"/>
    <lineage>
        <taxon>Bacteria</taxon>
        <taxon>Bacillati</taxon>
        <taxon>Bacillota</taxon>
        <taxon>Bacilli</taxon>
        <taxon>Bacillales</taxon>
        <taxon>Bacillaceae</taxon>
        <taxon>Oceanobacillus</taxon>
    </lineage>
</organism>
<evidence type="ECO:0000256" key="3">
    <source>
        <dbReference type="ARBA" id="ARBA00022968"/>
    </source>
</evidence>
<dbReference type="NCBIfam" id="TIGR00350">
    <property type="entry name" value="lytR_cpsA_psr"/>
    <property type="match status" value="1"/>
</dbReference>
<dbReference type="Gene3D" id="3.40.630.190">
    <property type="entry name" value="LCP protein"/>
    <property type="match status" value="1"/>
</dbReference>
<protein>
    <submittedName>
        <fullName evidence="7">LytR family transcriptional regulator</fullName>
    </submittedName>
</protein>
<dbReference type="GO" id="GO:0071555">
    <property type="term" value="P:cell wall organization"/>
    <property type="evidence" value="ECO:0007669"/>
    <property type="project" value="UniProtKB-KW"/>
</dbReference>
<accession>A0A917XZL5</accession>
<evidence type="ECO:0000256" key="5">
    <source>
        <dbReference type="SAM" id="Phobius"/>
    </source>
</evidence>
<dbReference type="PANTHER" id="PTHR33392:SF3">
    <property type="entry name" value="POLYISOPRENYL-TEICHOIC ACID--PEPTIDOGLYCAN TEICHOIC ACID TRANSFERASE TAGT"/>
    <property type="match status" value="1"/>
</dbReference>
<keyword evidence="2 5" id="KW-0812">Transmembrane</keyword>
<evidence type="ECO:0000259" key="6">
    <source>
        <dbReference type="Pfam" id="PF03816"/>
    </source>
</evidence>